<sequence length="83" mass="9245">MRILDESEGNYFCRDGESIRAEMTLMDAMPVFDSAGHRPGSLSLTDAELDRRADMYDAQKARISSRSSMTLPLAKTTGRCPRS</sequence>
<evidence type="ECO:0000313" key="2">
    <source>
        <dbReference type="Proteomes" id="UP000521227"/>
    </source>
</evidence>
<evidence type="ECO:0000313" key="1">
    <source>
        <dbReference type="EMBL" id="MBB5051544.1"/>
    </source>
</evidence>
<dbReference type="EMBL" id="JACHIJ010000002">
    <property type="protein sequence ID" value="MBB5051544.1"/>
    <property type="molecule type" value="Genomic_DNA"/>
</dbReference>
<organism evidence="1 2">
    <name type="scientific">Afipia massiliensis</name>
    <dbReference type="NCBI Taxonomy" id="211460"/>
    <lineage>
        <taxon>Bacteria</taxon>
        <taxon>Pseudomonadati</taxon>
        <taxon>Pseudomonadota</taxon>
        <taxon>Alphaproteobacteria</taxon>
        <taxon>Hyphomicrobiales</taxon>
        <taxon>Nitrobacteraceae</taxon>
        <taxon>Afipia</taxon>
    </lineage>
</organism>
<dbReference type="AlphaFoldDB" id="A0A840MYP5"/>
<gene>
    <name evidence="1" type="ORF">HNQ36_001498</name>
</gene>
<proteinExistence type="predicted"/>
<protein>
    <submittedName>
        <fullName evidence="1">Uncharacterized protein</fullName>
    </submittedName>
</protein>
<dbReference type="Proteomes" id="UP000521227">
    <property type="component" value="Unassembled WGS sequence"/>
</dbReference>
<name>A0A840MYP5_9BRAD</name>
<reference evidence="1 2" key="1">
    <citation type="submission" date="2020-08" db="EMBL/GenBank/DDBJ databases">
        <title>Genomic Encyclopedia of Type Strains, Phase IV (KMG-IV): sequencing the most valuable type-strain genomes for metagenomic binning, comparative biology and taxonomic classification.</title>
        <authorList>
            <person name="Goeker M."/>
        </authorList>
    </citation>
    <scope>NUCLEOTIDE SEQUENCE [LARGE SCALE GENOMIC DNA]</scope>
    <source>
        <strain evidence="1 2">DSM 17498</strain>
    </source>
</reference>
<comment type="caution">
    <text evidence="1">The sequence shown here is derived from an EMBL/GenBank/DDBJ whole genome shotgun (WGS) entry which is preliminary data.</text>
</comment>
<accession>A0A840MYP5</accession>